<protein>
    <submittedName>
        <fullName evidence="1">Bacillithiol system protein YtxJ</fullName>
    </submittedName>
</protein>
<dbReference type="Gene3D" id="3.40.30.10">
    <property type="entry name" value="Glutaredoxin"/>
    <property type="match status" value="1"/>
</dbReference>
<name>A0A5S5BZ74_9FLAO</name>
<dbReference type="EMBL" id="VNHU01000007">
    <property type="protein sequence ID" value="TYP72239.1"/>
    <property type="molecule type" value="Genomic_DNA"/>
</dbReference>
<organism evidence="1 2">
    <name type="scientific">Aquimarina intermedia</name>
    <dbReference type="NCBI Taxonomy" id="350814"/>
    <lineage>
        <taxon>Bacteria</taxon>
        <taxon>Pseudomonadati</taxon>
        <taxon>Bacteroidota</taxon>
        <taxon>Flavobacteriia</taxon>
        <taxon>Flavobacteriales</taxon>
        <taxon>Flavobacteriaceae</taxon>
        <taxon>Aquimarina</taxon>
    </lineage>
</organism>
<dbReference type="SUPFAM" id="SSF52833">
    <property type="entry name" value="Thioredoxin-like"/>
    <property type="match status" value="1"/>
</dbReference>
<reference evidence="1 2" key="1">
    <citation type="submission" date="2019-07" db="EMBL/GenBank/DDBJ databases">
        <title>Genomic Encyclopedia of Archaeal and Bacterial Type Strains, Phase II (KMG-II): from individual species to whole genera.</title>
        <authorList>
            <person name="Goeker M."/>
        </authorList>
    </citation>
    <scope>NUCLEOTIDE SEQUENCE [LARGE SCALE GENOMIC DNA]</scope>
    <source>
        <strain evidence="1 2">DSM 17527</strain>
    </source>
</reference>
<dbReference type="Proteomes" id="UP000324376">
    <property type="component" value="Unassembled WGS sequence"/>
</dbReference>
<evidence type="ECO:0000313" key="2">
    <source>
        <dbReference type="Proteomes" id="UP000324376"/>
    </source>
</evidence>
<dbReference type="AlphaFoldDB" id="A0A5S5BZ74"/>
<comment type="caution">
    <text evidence="1">The sequence shown here is derived from an EMBL/GenBank/DDBJ whole genome shotgun (WGS) entry which is preliminary data.</text>
</comment>
<dbReference type="NCBIfam" id="TIGR04019">
    <property type="entry name" value="B_thiol_YtxJ"/>
    <property type="match status" value="1"/>
</dbReference>
<proteinExistence type="predicted"/>
<dbReference type="OrthoDB" id="677051at2"/>
<sequence length="134" mass="15203">MGFFNKFLGSDSGETNNKDTDKKDVPWIPLTDHETLKTIKVDSNTRLQAIFKHSTRCGISRMVLKNFEGSYSSDFNTADIYFLDLLNHRDLSAKIASEFDVMHESPQLILLKNGTVVHHASHSEIETDVLAKYL</sequence>
<gene>
    <name evidence="1" type="ORF">BD809_107124</name>
</gene>
<keyword evidence="2" id="KW-1185">Reference proteome</keyword>
<dbReference type="RefSeq" id="WP_148783115.1">
    <property type="nucleotide sequence ID" value="NZ_VNHU01000007.1"/>
</dbReference>
<evidence type="ECO:0000313" key="1">
    <source>
        <dbReference type="EMBL" id="TYP72239.1"/>
    </source>
</evidence>
<dbReference type="InterPro" id="IPR022551">
    <property type="entry name" value="BrxC"/>
</dbReference>
<accession>A0A5S5BZ74</accession>
<dbReference type="Pfam" id="PF11009">
    <property type="entry name" value="BrxC"/>
    <property type="match status" value="1"/>
</dbReference>
<dbReference type="InterPro" id="IPR036249">
    <property type="entry name" value="Thioredoxin-like_sf"/>
</dbReference>